<dbReference type="SUPFAM" id="SSF55729">
    <property type="entry name" value="Acyl-CoA N-acyltransferases (Nat)"/>
    <property type="match status" value="1"/>
</dbReference>
<dbReference type="RefSeq" id="WP_019617970.1">
    <property type="nucleotide sequence ID" value="NZ_JBHUNE010000003.1"/>
</dbReference>
<dbReference type="GO" id="GO:0016746">
    <property type="term" value="F:acyltransferase activity"/>
    <property type="evidence" value="ECO:0007669"/>
    <property type="project" value="UniProtKB-KW"/>
</dbReference>
<dbReference type="PROSITE" id="PS51186">
    <property type="entry name" value="GNAT"/>
    <property type="match status" value="1"/>
</dbReference>
<accession>A0ABW5UVI0</accession>
<dbReference type="Gene3D" id="3.40.630.30">
    <property type="match status" value="1"/>
</dbReference>
<protein>
    <submittedName>
        <fullName evidence="2">GNAT family N-acetyltransferase</fullName>
        <ecNumber evidence="2">2.3.-.-</ecNumber>
    </submittedName>
</protein>
<evidence type="ECO:0000313" key="3">
    <source>
        <dbReference type="Proteomes" id="UP001597492"/>
    </source>
</evidence>
<dbReference type="EMBL" id="JBHUNE010000003">
    <property type="protein sequence ID" value="MFD2757425.1"/>
    <property type="molecule type" value="Genomic_DNA"/>
</dbReference>
<name>A0ABW5UVI0_9MICO</name>
<evidence type="ECO:0000259" key="1">
    <source>
        <dbReference type="PROSITE" id="PS51186"/>
    </source>
</evidence>
<dbReference type="InterPro" id="IPR016181">
    <property type="entry name" value="Acyl_CoA_acyltransferase"/>
</dbReference>
<feature type="domain" description="N-acetyltransferase" evidence="1">
    <location>
        <begin position="15"/>
        <end position="174"/>
    </location>
</feature>
<dbReference type="PANTHER" id="PTHR43610:SF1">
    <property type="entry name" value="N-ACETYLTRANSFERASE DOMAIN-CONTAINING PROTEIN"/>
    <property type="match status" value="1"/>
</dbReference>
<dbReference type="Pfam" id="PF13302">
    <property type="entry name" value="Acetyltransf_3"/>
    <property type="match status" value="1"/>
</dbReference>
<sequence>MRLPAADEVLVGRAVRLEPYDAADADELGAAIWNDKVFAGGFGGGVAARQGGTGFAEWFEGYRPRGEGARTYVVRLDGRAVGTSSLYRADFVNGGVCIGYTAYSPEVWGTPVNPDAKRTLLEVAFGGGAHRVVFEADNANSRSLAAIAKLGAQRDGVLREDRLRADGTWRSTVVFSILEQDWLGVRAGLDARLG</sequence>
<dbReference type="InterPro" id="IPR000182">
    <property type="entry name" value="GNAT_dom"/>
</dbReference>
<keyword evidence="2" id="KW-0012">Acyltransferase</keyword>
<reference evidence="3" key="1">
    <citation type="journal article" date="2019" name="Int. J. Syst. Evol. Microbiol.">
        <title>The Global Catalogue of Microorganisms (GCM) 10K type strain sequencing project: providing services to taxonomists for standard genome sequencing and annotation.</title>
        <authorList>
            <consortium name="The Broad Institute Genomics Platform"/>
            <consortium name="The Broad Institute Genome Sequencing Center for Infectious Disease"/>
            <person name="Wu L."/>
            <person name="Ma J."/>
        </authorList>
    </citation>
    <scope>NUCLEOTIDE SEQUENCE [LARGE SCALE GENOMIC DNA]</scope>
    <source>
        <strain evidence="3">TISTR 1514</strain>
    </source>
</reference>
<organism evidence="2 3">
    <name type="scientific">Gulosibacter faecalis</name>
    <dbReference type="NCBI Taxonomy" id="272240"/>
    <lineage>
        <taxon>Bacteria</taxon>
        <taxon>Bacillati</taxon>
        <taxon>Actinomycetota</taxon>
        <taxon>Actinomycetes</taxon>
        <taxon>Micrococcales</taxon>
        <taxon>Microbacteriaceae</taxon>
        <taxon>Gulosibacter</taxon>
    </lineage>
</organism>
<keyword evidence="3" id="KW-1185">Reference proteome</keyword>
<keyword evidence="2" id="KW-0808">Transferase</keyword>
<dbReference type="Proteomes" id="UP001597492">
    <property type="component" value="Unassembled WGS sequence"/>
</dbReference>
<gene>
    <name evidence="2" type="ORF">ACFSW7_03410</name>
</gene>
<comment type="caution">
    <text evidence="2">The sequence shown here is derived from an EMBL/GenBank/DDBJ whole genome shotgun (WGS) entry which is preliminary data.</text>
</comment>
<evidence type="ECO:0000313" key="2">
    <source>
        <dbReference type="EMBL" id="MFD2757425.1"/>
    </source>
</evidence>
<dbReference type="EC" id="2.3.-.-" evidence="2"/>
<proteinExistence type="predicted"/>
<dbReference type="PANTHER" id="PTHR43610">
    <property type="entry name" value="BLL6696 PROTEIN"/>
    <property type="match status" value="1"/>
</dbReference>